<dbReference type="Proteomes" id="UP000642553">
    <property type="component" value="Chromosome"/>
</dbReference>
<evidence type="ECO:0000313" key="2">
    <source>
        <dbReference type="Proteomes" id="UP000642553"/>
    </source>
</evidence>
<proteinExistence type="predicted"/>
<dbReference type="EMBL" id="CP029701">
    <property type="protein sequence ID" value="QHV62074.1"/>
    <property type="molecule type" value="Genomic_DNA"/>
</dbReference>
<evidence type="ECO:0000313" key="1">
    <source>
        <dbReference type="EMBL" id="QHV62074.1"/>
    </source>
</evidence>
<protein>
    <submittedName>
        <fullName evidence="1">Uncharacterized protein</fullName>
    </submittedName>
</protein>
<organism evidence="1 2">
    <name type="scientific">Akkermansia massiliensis</name>
    <dbReference type="NCBI Taxonomy" id="2927224"/>
    <lineage>
        <taxon>Bacteria</taxon>
        <taxon>Pseudomonadati</taxon>
        <taxon>Verrucomicrobiota</taxon>
        <taxon>Verrucomicrobiia</taxon>
        <taxon>Verrucomicrobiales</taxon>
        <taxon>Akkermansiaceae</taxon>
        <taxon>Akkermansia</taxon>
    </lineage>
</organism>
<sequence>MISVQAALCRPVAGEDFWREALRKARKSLFPGAGKSIYVFLPFREPDPEESRFFTDFPGRGIRLAWRKEPTAIPLLFSWLNVKWRH</sequence>
<gene>
    <name evidence="1" type="ORF">DMI76_01185</name>
</gene>
<dbReference type="AlphaFoldDB" id="A0AAE6T8T3"/>
<reference evidence="1" key="1">
    <citation type="submission" date="2018-05" db="EMBL/GenBank/DDBJ databases">
        <title>Complete genome sequnece of Akkermansia muciniphila EB-AMDK-40.</title>
        <authorList>
            <person name="Nam Y.-D."/>
            <person name="Chung W.-H."/>
            <person name="Park Y.S."/>
            <person name="Kang J."/>
        </authorList>
    </citation>
    <scope>NUCLEOTIDE SEQUENCE</scope>
    <source>
        <strain evidence="1">EB-AMDK-40</strain>
    </source>
</reference>
<name>A0AAE6T8T3_9BACT</name>
<accession>A0AAE6T8T3</accession>